<evidence type="ECO:0000313" key="1">
    <source>
        <dbReference type="EMBL" id="UFP94677.1"/>
    </source>
</evidence>
<dbReference type="EMBL" id="CP063845">
    <property type="protein sequence ID" value="UFP94677.1"/>
    <property type="molecule type" value="Genomic_DNA"/>
</dbReference>
<keyword evidence="2" id="KW-1185">Reference proteome</keyword>
<dbReference type="RefSeq" id="WP_230841728.1">
    <property type="nucleotide sequence ID" value="NZ_CP063845.1"/>
</dbReference>
<accession>A0ABY3PLZ3</accession>
<reference evidence="1 2" key="1">
    <citation type="journal article" date="2021" name="Genome Biol. Evol.">
        <title>Complete Genome Sequencing of a Novel Gloeobacter Species from a Waterfall Cave in Mexico.</title>
        <authorList>
            <person name="Saw J.H."/>
            <person name="Cardona T."/>
            <person name="Montejano G."/>
        </authorList>
    </citation>
    <scope>NUCLEOTIDE SEQUENCE [LARGE SCALE GENOMIC DNA]</scope>
    <source>
        <strain evidence="1">MG652769</strain>
    </source>
</reference>
<proteinExistence type="predicted"/>
<gene>
    <name evidence="1" type="ORF">ISF26_23620</name>
</gene>
<name>A0ABY3PLZ3_9CYAN</name>
<evidence type="ECO:0000313" key="2">
    <source>
        <dbReference type="Proteomes" id="UP001054846"/>
    </source>
</evidence>
<organism evidence="1 2">
    <name type="scientific">Gloeobacter morelensis MG652769</name>
    <dbReference type="NCBI Taxonomy" id="2781736"/>
    <lineage>
        <taxon>Bacteria</taxon>
        <taxon>Bacillati</taxon>
        <taxon>Cyanobacteriota</taxon>
        <taxon>Cyanophyceae</taxon>
        <taxon>Gloeobacterales</taxon>
        <taxon>Gloeobacteraceae</taxon>
        <taxon>Gloeobacter</taxon>
        <taxon>Gloeobacter morelensis</taxon>
    </lineage>
</organism>
<sequence length="102" mass="10793">MAPQTRSALEFLAAQYGCVHGGEPWIGGLMAKIARGELLVVPAPPALPDGVLAPRQPSSDEDRAWLESDLSGLGRYEPYDWGDVDPLSLGSAVVEGQVEGHP</sequence>
<dbReference type="Proteomes" id="UP001054846">
    <property type="component" value="Chromosome"/>
</dbReference>
<protein>
    <submittedName>
        <fullName evidence="1">Uncharacterized protein</fullName>
    </submittedName>
</protein>